<organism evidence="4 5">
    <name type="scientific">Lingula anatina</name>
    <name type="common">Brachiopod</name>
    <name type="synonym">Lingula unguis</name>
    <dbReference type="NCBI Taxonomy" id="7574"/>
    <lineage>
        <taxon>Eukaryota</taxon>
        <taxon>Metazoa</taxon>
        <taxon>Spiralia</taxon>
        <taxon>Lophotrochozoa</taxon>
        <taxon>Brachiopoda</taxon>
        <taxon>Linguliformea</taxon>
        <taxon>Lingulata</taxon>
        <taxon>Lingulida</taxon>
        <taxon>Linguloidea</taxon>
        <taxon>Lingulidae</taxon>
        <taxon>Lingula</taxon>
    </lineage>
</organism>
<feature type="region of interest" description="Disordered" evidence="2">
    <location>
        <begin position="213"/>
        <end position="232"/>
    </location>
</feature>
<keyword evidence="1" id="KW-0328">Glycosyltransferase</keyword>
<dbReference type="GO" id="GO:0005634">
    <property type="term" value="C:nucleus"/>
    <property type="evidence" value="ECO:0007669"/>
    <property type="project" value="TreeGrafter"/>
</dbReference>
<feature type="region of interest" description="Disordered" evidence="2">
    <location>
        <begin position="478"/>
        <end position="528"/>
    </location>
</feature>
<dbReference type="KEGG" id="lak:106165200"/>
<feature type="region of interest" description="Disordered" evidence="2">
    <location>
        <begin position="36"/>
        <end position="107"/>
    </location>
</feature>
<evidence type="ECO:0000259" key="3">
    <source>
        <dbReference type="PROSITE" id="PS51059"/>
    </source>
</evidence>
<dbReference type="PANTHER" id="PTHR45740:SF2">
    <property type="entry name" value="POLY [ADP-RIBOSE] POLYMERASE"/>
    <property type="match status" value="1"/>
</dbReference>
<feature type="domain" description="PARP catalytic" evidence="3">
    <location>
        <begin position="271"/>
        <end position="480"/>
    </location>
</feature>
<evidence type="ECO:0000256" key="1">
    <source>
        <dbReference type="RuleBase" id="RU362114"/>
    </source>
</evidence>
<dbReference type="PANTHER" id="PTHR45740">
    <property type="entry name" value="POLY [ADP-RIBOSE] POLYMERASE"/>
    <property type="match status" value="1"/>
</dbReference>
<keyword evidence="1" id="KW-0808">Transferase</keyword>
<dbReference type="AlphaFoldDB" id="A0A1S3IL00"/>
<dbReference type="GO" id="GO:1990404">
    <property type="term" value="F:NAD+-protein mono-ADP-ribosyltransferase activity"/>
    <property type="evidence" value="ECO:0007669"/>
    <property type="project" value="TreeGrafter"/>
</dbReference>
<gene>
    <name evidence="5" type="primary">LOC106165200</name>
</gene>
<sequence>MNTGNDERDFSLANFQLTTDDMEDIQLQTALAMSMLESQSPHTEDSDTEYPFHAGDYEAKCPTHTEDSDTEYPFHTGDYEAEYPTHAGDSETESQPSSCEGSAPHSLDENEAQNVDFSEDFPVLHHSGSDEEEVEWVIESNPENTYGAYNPDFNLCSNEDLPGQVESKEEDIYTSANSGFIKEEERTSSLQNISPESEQQHYYAPSISAASQFSQYQQSSSQSQTSRPSVARTTRYPVTMATANHDSADFEPLLKPFPLSTSTGLPVNWDRMVDKGTDSSETSYKLFKLPDDNYECQKIREEFGRVGIEVVSVERVQNWRLLLKYKTEMEHMSERRPEEFELNERYLYHGTTVDRCQMCEEGLDFRLSRKGHFGKGTYFSDNPLKCLRYSSGQSSSLESGQPYILKCRVLLGDMKVYPKGQRDLSLLREPAKENPRGHWKYYDSVKGCPRDYNEFVIYENRRLLVEYIITYKPSLAHSQSSPAVSNRVTTGQPSRSFHNVQSERTLNRTSSNSSGNLSGEDGGEADNDVNPEVRWLAENYGEEFTNTRRPPARHRERPRSFGSRSRSPGSANGDNDDDSDLNPEVNYDSDGGRGVHLEVNYDGDDNSGHYFSRSDEQTERKGVVDSKKRRRRRPPKPERSENNDEAPVAVDSHQQRLEEVRREVRRKRLQEQAAAQSVAASDSHQKQLALLHQTLLANKASGKDKERTDKLLEAFEKTYGKAGLQVFQQSSSAPSSTTATGPSTTSSTTTVPGLRGNFQSVFQELPPPVPSPEPEEDPVDLVLNNLIKEFLQVTNISDSTKAKTYVQRANHDIAEAINLYYTEFSYN</sequence>
<feature type="compositionally biased region" description="Polar residues" evidence="2">
    <location>
        <begin position="188"/>
        <end position="197"/>
    </location>
</feature>
<evidence type="ECO:0000313" key="4">
    <source>
        <dbReference type="Proteomes" id="UP000085678"/>
    </source>
</evidence>
<dbReference type="Pfam" id="PF14555">
    <property type="entry name" value="UBA_4"/>
    <property type="match status" value="1"/>
</dbReference>
<evidence type="ECO:0000313" key="5">
    <source>
        <dbReference type="RefSeq" id="XP_013398763.1"/>
    </source>
</evidence>
<dbReference type="GO" id="GO:0003950">
    <property type="term" value="F:NAD+ poly-ADP-ribosyltransferase activity"/>
    <property type="evidence" value="ECO:0007669"/>
    <property type="project" value="UniProtKB-UniRule"/>
</dbReference>
<protein>
    <recommendedName>
        <fullName evidence="1">Poly [ADP-ribose] polymerase</fullName>
        <shortName evidence="1">PARP</shortName>
        <ecNumber evidence="1">2.4.2.-</ecNumber>
    </recommendedName>
</protein>
<dbReference type="STRING" id="7574.A0A1S3IL00"/>
<feature type="compositionally biased region" description="Basic and acidic residues" evidence="2">
    <location>
        <begin position="612"/>
        <end position="626"/>
    </location>
</feature>
<feature type="region of interest" description="Disordered" evidence="2">
    <location>
        <begin position="178"/>
        <end position="200"/>
    </location>
</feature>
<reference evidence="5" key="1">
    <citation type="submission" date="2025-08" db="UniProtKB">
        <authorList>
            <consortium name="RefSeq"/>
        </authorList>
    </citation>
    <scope>IDENTIFICATION</scope>
    <source>
        <tissue evidence="5">Gonads</tissue>
    </source>
</reference>
<name>A0A1S3IL00_LINAN</name>
<proteinExistence type="predicted"/>
<dbReference type="Gene3D" id="3.90.228.10">
    <property type="match status" value="1"/>
</dbReference>
<dbReference type="GeneID" id="106165200"/>
<dbReference type="RefSeq" id="XP_013398763.1">
    <property type="nucleotide sequence ID" value="XM_013543309.1"/>
</dbReference>
<dbReference type="EC" id="2.4.2.-" evidence="1"/>
<feature type="compositionally biased region" description="Polar residues" evidence="2">
    <location>
        <begin position="478"/>
        <end position="517"/>
    </location>
</feature>
<dbReference type="PROSITE" id="PS51059">
    <property type="entry name" value="PARP_CATALYTIC"/>
    <property type="match status" value="1"/>
</dbReference>
<dbReference type="OrthoDB" id="8062037at2759"/>
<feature type="region of interest" description="Disordered" evidence="2">
    <location>
        <begin position="726"/>
        <end position="753"/>
    </location>
</feature>
<evidence type="ECO:0000256" key="2">
    <source>
        <dbReference type="SAM" id="MobiDB-lite"/>
    </source>
</evidence>
<dbReference type="InParanoid" id="A0A1S3IL00"/>
<dbReference type="SUPFAM" id="SSF56399">
    <property type="entry name" value="ADP-ribosylation"/>
    <property type="match status" value="1"/>
</dbReference>
<keyword evidence="4" id="KW-1185">Reference proteome</keyword>
<dbReference type="Pfam" id="PF00644">
    <property type="entry name" value="PARP"/>
    <property type="match status" value="1"/>
</dbReference>
<feature type="compositionally biased region" description="Low complexity" evidence="2">
    <location>
        <begin position="560"/>
        <end position="573"/>
    </location>
</feature>
<feature type="compositionally biased region" description="Basic and acidic residues" evidence="2">
    <location>
        <begin position="55"/>
        <end position="67"/>
    </location>
</feature>
<dbReference type="InterPro" id="IPR051712">
    <property type="entry name" value="ARTD-AVP"/>
</dbReference>
<dbReference type="Gene3D" id="1.10.8.10">
    <property type="entry name" value="DNA helicase RuvA subunit, C-terminal domain"/>
    <property type="match status" value="1"/>
</dbReference>
<dbReference type="Proteomes" id="UP000085678">
    <property type="component" value="Unplaced"/>
</dbReference>
<dbReference type="InterPro" id="IPR012317">
    <property type="entry name" value="Poly(ADP-ribose)pol_cat_dom"/>
</dbReference>
<accession>A0A1S3IL00</accession>
<feature type="region of interest" description="Disordered" evidence="2">
    <location>
        <begin position="541"/>
        <end position="656"/>
    </location>
</feature>
<feature type="compositionally biased region" description="Low complexity" evidence="2">
    <location>
        <begin position="730"/>
        <end position="750"/>
    </location>
</feature>
<keyword evidence="1" id="KW-0520">NAD</keyword>
<feature type="compositionally biased region" description="Low complexity" evidence="2">
    <location>
        <begin position="213"/>
        <end position="231"/>
    </location>
</feature>